<evidence type="ECO:0000256" key="6">
    <source>
        <dbReference type="SAM" id="Coils"/>
    </source>
</evidence>
<reference evidence="9" key="3">
    <citation type="submission" date="2023-05" db="EMBL/GenBank/DDBJ databases">
        <authorList>
            <person name="Smith C.H."/>
        </authorList>
    </citation>
    <scope>NUCLEOTIDE SEQUENCE</scope>
    <source>
        <strain evidence="9">CHS0354</strain>
        <tissue evidence="9">Mantle</tissue>
    </source>
</reference>
<comment type="subcellular location">
    <subcellularLocation>
        <location evidence="1">Membrane</location>
        <topology evidence="1">Multi-pass membrane protein</topology>
    </subcellularLocation>
</comment>
<accession>A0AAE0S4T2</accession>
<comment type="caution">
    <text evidence="9">The sequence shown here is derived from an EMBL/GenBank/DDBJ whole genome shotgun (WGS) entry which is preliminary data.</text>
</comment>
<dbReference type="Pfam" id="PF04791">
    <property type="entry name" value="LMBR1"/>
    <property type="match status" value="1"/>
</dbReference>
<gene>
    <name evidence="9" type="ORF">CHS0354_009634</name>
</gene>
<feature type="transmembrane region" description="Helical" evidence="8">
    <location>
        <begin position="553"/>
        <end position="572"/>
    </location>
</feature>
<evidence type="ECO:0000256" key="2">
    <source>
        <dbReference type="ARBA" id="ARBA00010487"/>
    </source>
</evidence>
<evidence type="ECO:0000256" key="8">
    <source>
        <dbReference type="SAM" id="Phobius"/>
    </source>
</evidence>
<dbReference type="PANTHER" id="PTHR21355:SF0">
    <property type="entry name" value="G-PROTEIN COUPLED RECEPTOR-ASSOCIATED PROTEIN LMBRD2"/>
    <property type="match status" value="1"/>
</dbReference>
<evidence type="ECO:0000256" key="1">
    <source>
        <dbReference type="ARBA" id="ARBA00004141"/>
    </source>
</evidence>
<dbReference type="PANTHER" id="PTHR21355">
    <property type="entry name" value="G-PROTEIN COUPLED RECEPTOR-ASSOCIATED PROTEIN LMBRD2"/>
    <property type="match status" value="1"/>
</dbReference>
<feature type="compositionally biased region" description="Polar residues" evidence="7">
    <location>
        <begin position="671"/>
        <end position="680"/>
    </location>
</feature>
<dbReference type="InterPro" id="IPR051584">
    <property type="entry name" value="GPCR-associated_LMBR1"/>
</dbReference>
<dbReference type="Proteomes" id="UP001195483">
    <property type="component" value="Unassembled WGS sequence"/>
</dbReference>
<comment type="similarity">
    <text evidence="2">Belongs to the LIMR family.</text>
</comment>
<feature type="transmembrane region" description="Helical" evidence="8">
    <location>
        <begin position="177"/>
        <end position="196"/>
    </location>
</feature>
<organism evidence="9 10">
    <name type="scientific">Potamilus streckersoni</name>
    <dbReference type="NCBI Taxonomy" id="2493646"/>
    <lineage>
        <taxon>Eukaryota</taxon>
        <taxon>Metazoa</taxon>
        <taxon>Spiralia</taxon>
        <taxon>Lophotrochozoa</taxon>
        <taxon>Mollusca</taxon>
        <taxon>Bivalvia</taxon>
        <taxon>Autobranchia</taxon>
        <taxon>Heteroconchia</taxon>
        <taxon>Palaeoheterodonta</taxon>
        <taxon>Unionida</taxon>
        <taxon>Unionoidea</taxon>
        <taxon>Unionidae</taxon>
        <taxon>Ambleminae</taxon>
        <taxon>Lampsilini</taxon>
        <taxon>Potamilus</taxon>
    </lineage>
</organism>
<proteinExistence type="inferred from homology"/>
<dbReference type="GO" id="GO:0016020">
    <property type="term" value="C:membrane"/>
    <property type="evidence" value="ECO:0007669"/>
    <property type="project" value="UniProtKB-SubCell"/>
</dbReference>
<name>A0AAE0S4T2_9BIVA</name>
<protein>
    <submittedName>
        <fullName evidence="9">Uncharacterized protein</fullName>
    </submittedName>
</protein>
<dbReference type="AlphaFoldDB" id="A0AAE0S4T2"/>
<evidence type="ECO:0000256" key="4">
    <source>
        <dbReference type="ARBA" id="ARBA00022989"/>
    </source>
</evidence>
<evidence type="ECO:0000256" key="3">
    <source>
        <dbReference type="ARBA" id="ARBA00022692"/>
    </source>
</evidence>
<keyword evidence="5 8" id="KW-0472">Membrane</keyword>
<keyword evidence="4 8" id="KW-1133">Transmembrane helix</keyword>
<feature type="transmembrane region" description="Helical" evidence="8">
    <location>
        <begin position="33"/>
        <end position="52"/>
    </location>
</feature>
<sequence length="747" mass="85941">MSAGPLVVEIILTFVLAAFFLHRYGDLRKQHKLVTLFTFIAWYFSFMIIFILPLDVSSTFFRQCVQDRRHKRITDITTTNATPTGNGTITAAFTSSTPNHTETTFHARLFGENPDDSDGCEAPVSHVPDHVLPALWHVVYWTSQFLTWLLLPMMQSYSRAGDFSVAGKIKSALIQNAIYYGTYLLIFGVCLIYVAARPDLHIDAEKLKVIGVTASNTWGLFLLVLLLGYGLVEVPRYVWNNANHAYTLSRTLFKIAKQSTEKTEAEENLEDVLEEIKKASENIRYNHPLRQHIDTILLKCPESMRKTVSRNVDDYEDYNKTYDIPSEKELVKLHRTVIFATQTHKRHQTQWNSLMEKALLLEDIIMNEGSFDKKFKHSLSADDTFGLLRTIYTPTVEWYWKCMLEPWVMRGLAVILIIISFMVVWSECLFFIKEPVLSIFAIFINLAKVNYDYVYIELGSILTIAYLCCCAYYSVFQIRILNYYYIAPSHQTNEYSLIFTGMMLCRLTPPMCLNFLGLIHLDSHIVHTNNLEETSYTQIMGHMDVVSIISDGFNIYFPIAIVLLCICTYFSLGSRILHFLGFQQFIGDDDLTQELVDEGREIVRRERRRLERKADSDARRREWNERFGNSGSSRGTDIEEAKDLQIRKGMVDQRTSWNNRAYLTDQVEQNEQIAHQTTSRSHNKNDRSELLSQAEPIDYSGGSSTDLLDEYMKHSDTVGGYQSQAVVHSDTSRPTGRPLPRGIFDDV</sequence>
<reference evidence="9" key="2">
    <citation type="journal article" date="2021" name="Genome Biol. Evol.">
        <title>Developing a high-quality reference genome for a parasitic bivalve with doubly uniparental inheritance (Bivalvia: Unionida).</title>
        <authorList>
            <person name="Smith C.H."/>
        </authorList>
    </citation>
    <scope>NUCLEOTIDE SEQUENCE</scope>
    <source>
        <strain evidence="9">CHS0354</strain>
        <tissue evidence="9">Mantle</tissue>
    </source>
</reference>
<evidence type="ECO:0000313" key="10">
    <source>
        <dbReference type="Proteomes" id="UP001195483"/>
    </source>
</evidence>
<feature type="transmembrane region" description="Helical" evidence="8">
    <location>
        <begin position="216"/>
        <end position="232"/>
    </location>
</feature>
<evidence type="ECO:0000256" key="5">
    <source>
        <dbReference type="ARBA" id="ARBA00023136"/>
    </source>
</evidence>
<reference evidence="9" key="1">
    <citation type="journal article" date="2021" name="Genome Biol. Evol.">
        <title>A High-Quality Reference Genome for a Parasitic Bivalve with Doubly Uniparental Inheritance (Bivalvia: Unionida).</title>
        <authorList>
            <person name="Smith C.H."/>
        </authorList>
    </citation>
    <scope>NUCLEOTIDE SEQUENCE</scope>
    <source>
        <strain evidence="9">CHS0354</strain>
    </source>
</reference>
<keyword evidence="10" id="KW-1185">Reference proteome</keyword>
<evidence type="ECO:0000256" key="7">
    <source>
        <dbReference type="SAM" id="MobiDB-lite"/>
    </source>
</evidence>
<feature type="transmembrane region" description="Helical" evidence="8">
    <location>
        <begin position="453"/>
        <end position="476"/>
    </location>
</feature>
<feature type="region of interest" description="Disordered" evidence="7">
    <location>
        <begin position="671"/>
        <end position="747"/>
    </location>
</feature>
<keyword evidence="6" id="KW-0175">Coiled coil</keyword>
<feature type="transmembrane region" description="Helical" evidence="8">
    <location>
        <begin position="411"/>
        <end position="433"/>
    </location>
</feature>
<dbReference type="InterPro" id="IPR006876">
    <property type="entry name" value="LMBR1-like_membr_prot"/>
</dbReference>
<evidence type="ECO:0000313" key="9">
    <source>
        <dbReference type="EMBL" id="KAK3584950.1"/>
    </source>
</evidence>
<feature type="coiled-coil region" evidence="6">
    <location>
        <begin position="255"/>
        <end position="282"/>
    </location>
</feature>
<dbReference type="EMBL" id="JAEAOA010000616">
    <property type="protein sequence ID" value="KAK3584950.1"/>
    <property type="molecule type" value="Genomic_DNA"/>
</dbReference>
<feature type="transmembrane region" description="Helical" evidence="8">
    <location>
        <begin position="6"/>
        <end position="21"/>
    </location>
</feature>
<keyword evidence="3 8" id="KW-0812">Transmembrane</keyword>
<feature type="transmembrane region" description="Helical" evidence="8">
    <location>
        <begin position="134"/>
        <end position="151"/>
    </location>
</feature>